<dbReference type="CDD" id="cd03801">
    <property type="entry name" value="GT4_PimA-like"/>
    <property type="match status" value="1"/>
</dbReference>
<dbReference type="Gene3D" id="3.40.50.2000">
    <property type="entry name" value="Glycogen Phosphorylase B"/>
    <property type="match status" value="2"/>
</dbReference>
<keyword evidence="4" id="KW-1185">Reference proteome</keyword>
<organism evidence="3 4">
    <name type="scientific">Paenibacillus monticola</name>
    <dbReference type="NCBI Taxonomy" id="2666075"/>
    <lineage>
        <taxon>Bacteria</taxon>
        <taxon>Bacillati</taxon>
        <taxon>Bacillota</taxon>
        <taxon>Bacilli</taxon>
        <taxon>Bacillales</taxon>
        <taxon>Paenibacillaceae</taxon>
        <taxon>Paenibacillus</taxon>
    </lineage>
</organism>
<comment type="caution">
    <text evidence="3">The sequence shown here is derived from an EMBL/GenBank/DDBJ whole genome shotgun (WGS) entry which is preliminary data.</text>
</comment>
<dbReference type="Proteomes" id="UP000463051">
    <property type="component" value="Unassembled WGS sequence"/>
</dbReference>
<protein>
    <submittedName>
        <fullName evidence="3">Glycosyltransferase</fullName>
    </submittedName>
</protein>
<feature type="domain" description="Glycosyltransferase subfamily 4-like N-terminal" evidence="2">
    <location>
        <begin position="14"/>
        <end position="180"/>
    </location>
</feature>
<proteinExistence type="predicted"/>
<dbReference type="PANTHER" id="PTHR12526:SF625">
    <property type="entry name" value="PHOSPHATIDYLINOSITOL GLYCAN-CLASS A"/>
    <property type="match status" value="1"/>
</dbReference>
<dbReference type="Pfam" id="PF13439">
    <property type="entry name" value="Glyco_transf_4"/>
    <property type="match status" value="1"/>
</dbReference>
<evidence type="ECO:0000313" key="3">
    <source>
        <dbReference type="EMBL" id="MRN54368.1"/>
    </source>
</evidence>
<keyword evidence="3" id="KW-0808">Transferase</keyword>
<dbReference type="InterPro" id="IPR028098">
    <property type="entry name" value="Glyco_trans_4-like_N"/>
</dbReference>
<dbReference type="GO" id="GO:0016757">
    <property type="term" value="F:glycosyltransferase activity"/>
    <property type="evidence" value="ECO:0007669"/>
    <property type="project" value="InterPro"/>
</dbReference>
<dbReference type="RefSeq" id="WP_154119351.1">
    <property type="nucleotide sequence ID" value="NZ_WJXB01000004.1"/>
</dbReference>
<dbReference type="AlphaFoldDB" id="A0A7X2L2N3"/>
<evidence type="ECO:0000259" key="2">
    <source>
        <dbReference type="Pfam" id="PF13439"/>
    </source>
</evidence>
<evidence type="ECO:0000313" key="4">
    <source>
        <dbReference type="Proteomes" id="UP000463051"/>
    </source>
</evidence>
<gene>
    <name evidence="3" type="ORF">GJB61_15375</name>
</gene>
<dbReference type="EMBL" id="WJXB01000004">
    <property type="protein sequence ID" value="MRN54368.1"/>
    <property type="molecule type" value="Genomic_DNA"/>
</dbReference>
<dbReference type="PANTHER" id="PTHR12526">
    <property type="entry name" value="GLYCOSYLTRANSFERASE"/>
    <property type="match status" value="1"/>
</dbReference>
<reference evidence="3 4" key="1">
    <citation type="submission" date="2019-11" db="EMBL/GenBank/DDBJ databases">
        <title>Paenibacillus monticola sp. nov., a novel PGPR strain isolated from mountain sample in China.</title>
        <authorList>
            <person name="Zhao Q."/>
            <person name="Li H.-P."/>
            <person name="Zhang J.-L."/>
        </authorList>
    </citation>
    <scope>NUCLEOTIDE SEQUENCE [LARGE SCALE GENOMIC DNA]</scope>
    <source>
        <strain evidence="3 4">LC-T2</strain>
    </source>
</reference>
<feature type="domain" description="Glycosyl transferase family 1" evidence="1">
    <location>
        <begin position="273"/>
        <end position="379"/>
    </location>
</feature>
<accession>A0A7X2L2N3</accession>
<sequence>MKIGIIKPDYKITGGFEVVVNHIKAELEYRGHNVDIVNVDATKRTLNDIPCSIDSHIFQQNADFFRYINYFWKYLKMDLSMYDIVISTQPPSFAIQHPRHIALFYHHSKAHYDLSELFQEVGLHQPYHRKAQEVIREIDSLSLSKVSIILAGSNTIKERIAKFNNLSVNVDLFYAGIDKDIYNYSGPLSYNYPIVVGRHEFPKRPELFVNAMKKLPNSYGRIIGEGGRTDDLKRIDQLLTYTSIEGIYIPDDVIWKKLSNGFFEEAHSELLRKSKRFKHKSNVVFTGRVSREQLFKEYADALCVVCPAFEEDYGLTAIEAMAFSKPVIACADGGGYVELIKDGVNGFIVEPNSVALAEAIRKLVDDPELARTMGENAFQTSRLYSWDNAINKISETILK</sequence>
<name>A0A7X2L2N3_9BACL</name>
<dbReference type="Pfam" id="PF00534">
    <property type="entry name" value="Glycos_transf_1"/>
    <property type="match status" value="1"/>
</dbReference>
<dbReference type="InterPro" id="IPR001296">
    <property type="entry name" value="Glyco_trans_1"/>
</dbReference>
<dbReference type="SUPFAM" id="SSF53756">
    <property type="entry name" value="UDP-Glycosyltransferase/glycogen phosphorylase"/>
    <property type="match status" value="1"/>
</dbReference>
<evidence type="ECO:0000259" key="1">
    <source>
        <dbReference type="Pfam" id="PF00534"/>
    </source>
</evidence>